<feature type="region of interest" description="Disordered" evidence="1">
    <location>
        <begin position="82"/>
        <end position="102"/>
    </location>
</feature>
<dbReference type="PROSITE" id="PS51258">
    <property type="entry name" value="MHD1"/>
    <property type="match status" value="1"/>
</dbReference>
<reference evidence="5" key="1">
    <citation type="journal article" date="2017" name="Plant J.">
        <title>The pomegranate (Punica granatum L.) genome and the genomics of punicalagin biosynthesis.</title>
        <authorList>
            <person name="Qin G."/>
            <person name="Xu C."/>
            <person name="Ming R."/>
            <person name="Tang H."/>
            <person name="Guyot R."/>
            <person name="Kramer E.M."/>
            <person name="Hu Y."/>
            <person name="Yi X."/>
            <person name="Qi Y."/>
            <person name="Xu X."/>
            <person name="Gao Z."/>
            <person name="Pan H."/>
            <person name="Jian J."/>
            <person name="Tian Y."/>
            <person name="Yue Z."/>
            <person name="Xu Y."/>
        </authorList>
    </citation>
    <scope>NUCLEOTIDE SEQUENCE [LARGE SCALE GENOMIC DNA]</scope>
    <source>
        <strain evidence="5">cv. Dabenzi</strain>
    </source>
</reference>
<dbReference type="Pfam" id="PF25761">
    <property type="entry name" value="TPR_PATROL1"/>
    <property type="match status" value="1"/>
</dbReference>
<sequence length="949" mass="106277">MPGSNGLLPSPFGDPGPDLSDPELRETAYEILVAACRTSNSRPLTYIPSSERASSGTAVAPAAAPSLQRSLTSAAASKVKKALGLKRRESMSHRRGAGDGGQVRVKRPVTVGELVRVQMRVSEQTDSRVRRALLRVAAGQLGRRIESMVLPLELLQQYKSSDFPSPQEYELWQRRHLKVLEAGVLLHPHLPLSKSDISAQKLRKIIHGAIETGMNNETMNLLRSTVISLACRSFNGSTETCHWADGFPFNLCLYKILLDSCFDINEETSIIEEVDEVLELVKKTWVVLGMNQALHNLCFAWVLFERYISTGQVESDLFFAACNLLVEIETDAKSTKDPDYSRVLSSTLNVILGWTEKRLLSYYDSFHSGNIEVMQSVVSLAVSSAKILAEDVEYRLKRKEGDVGHDRVETYIRSSLRAVFSQASSTKKEKTRRAFKSQKSTIPFLSVLAQDIRELALNERDTFSPILKRWHPLAAGVAVATLHSCFGNELKRFVSSIDDLTPDSMQVLIAADKLEKDLVQIAVEDSVESEDGGKSIIQEMPPYETEKVISDLVTAWIKTRVDRLKEWVIRNLQQEVWSPHANKERFAPSAVEVLRIVDETLEAFFLLPIPMYQTLLPQLVSGLDLCLQQYIAKAKAGCGNRGNFIPSMPALTRCTVGSKYHRPSRKKEKEKLAQRRKSQVGSTNGENSSEIPRLCVRINTLQFLRSQLEALTKKTIAHLRNADPGHADIVLNGKGVKFELSGASCVEGIQQLCETIAYKVVFHDLSHFLWDGLYVVPVSSSRIEPFLQDLEQYLEIISSTVHDRVRTRVITDVMRASFDGFLFVLLAGGPTRAFYLEDSELIEEDFKFLTDLFWSNGDGLPSDLIDKFSTQVRSLLPLFRTDTESLVERLRVLTLENCGSSAKSKLPLPPTSGQWSPDEPNTLLRVLCCRNDQAATKFLKKNYNLPKKL</sequence>
<proteinExistence type="predicted"/>
<dbReference type="InterPro" id="IPR014772">
    <property type="entry name" value="Munc13_dom-2"/>
</dbReference>
<gene>
    <name evidence="4" type="ORF">CDL15_Pgr015485</name>
</gene>
<evidence type="ECO:0000259" key="3">
    <source>
        <dbReference type="PROSITE" id="PS51259"/>
    </source>
</evidence>
<accession>A0A218W0K8</accession>
<dbReference type="EMBL" id="MTKT01005556">
    <property type="protein sequence ID" value="OWM66059.1"/>
    <property type="molecule type" value="Genomic_DNA"/>
</dbReference>
<name>A0A218W0K8_PUNGR</name>
<evidence type="ECO:0008006" key="6">
    <source>
        <dbReference type="Google" id="ProtNLM"/>
    </source>
</evidence>
<dbReference type="PANTHER" id="PTHR31280:SF16">
    <property type="entry name" value="GLS PROTEIN (DUF810)"/>
    <property type="match status" value="1"/>
</dbReference>
<dbReference type="AlphaFoldDB" id="A0A218W0K8"/>
<dbReference type="Proteomes" id="UP000197138">
    <property type="component" value="Unassembled WGS sequence"/>
</dbReference>
<feature type="domain" description="MHD1" evidence="2">
    <location>
        <begin position="505"/>
        <end position="648"/>
    </location>
</feature>
<feature type="region of interest" description="Disordered" evidence="1">
    <location>
        <begin position="657"/>
        <end position="689"/>
    </location>
</feature>
<feature type="region of interest" description="Disordered" evidence="1">
    <location>
        <begin position="1"/>
        <end position="24"/>
    </location>
</feature>
<comment type="caution">
    <text evidence="4">The sequence shown here is derived from an EMBL/GenBank/DDBJ whole genome shotgun (WGS) entry which is preliminary data.</text>
</comment>
<dbReference type="InterPro" id="IPR014770">
    <property type="entry name" value="Munc13_1"/>
</dbReference>
<organism evidence="4 5">
    <name type="scientific">Punica granatum</name>
    <name type="common">Pomegranate</name>
    <dbReference type="NCBI Taxonomy" id="22663"/>
    <lineage>
        <taxon>Eukaryota</taxon>
        <taxon>Viridiplantae</taxon>
        <taxon>Streptophyta</taxon>
        <taxon>Embryophyta</taxon>
        <taxon>Tracheophyta</taxon>
        <taxon>Spermatophyta</taxon>
        <taxon>Magnoliopsida</taxon>
        <taxon>eudicotyledons</taxon>
        <taxon>Gunneridae</taxon>
        <taxon>Pentapetalae</taxon>
        <taxon>rosids</taxon>
        <taxon>malvids</taxon>
        <taxon>Myrtales</taxon>
        <taxon>Lythraceae</taxon>
        <taxon>Punica</taxon>
    </lineage>
</organism>
<dbReference type="InterPro" id="IPR057984">
    <property type="entry name" value="PATROL1_C"/>
</dbReference>
<feature type="domain" description="MHD2" evidence="3">
    <location>
        <begin position="780"/>
        <end position="890"/>
    </location>
</feature>
<feature type="compositionally biased region" description="Polar residues" evidence="1">
    <location>
        <begin position="679"/>
        <end position="689"/>
    </location>
</feature>
<protein>
    <recommendedName>
        <fullName evidence="6">Protein unc-13 homolog</fullName>
    </recommendedName>
</protein>
<evidence type="ECO:0000313" key="5">
    <source>
        <dbReference type="Proteomes" id="UP000197138"/>
    </source>
</evidence>
<evidence type="ECO:0000256" key="1">
    <source>
        <dbReference type="SAM" id="MobiDB-lite"/>
    </source>
</evidence>
<dbReference type="InterPro" id="IPR008528">
    <property type="entry name" value="unc-13_homologue"/>
</dbReference>
<dbReference type="Gene3D" id="1.10.357.50">
    <property type="match status" value="1"/>
</dbReference>
<dbReference type="PANTHER" id="PTHR31280">
    <property type="entry name" value="PROTEIN UNC-13 HOMOLOG"/>
    <property type="match status" value="1"/>
</dbReference>
<evidence type="ECO:0000313" key="4">
    <source>
        <dbReference type="EMBL" id="OWM66059.1"/>
    </source>
</evidence>
<dbReference type="PROSITE" id="PS51259">
    <property type="entry name" value="MHD2"/>
    <property type="match status" value="1"/>
</dbReference>
<evidence type="ECO:0000259" key="2">
    <source>
        <dbReference type="PROSITE" id="PS51258"/>
    </source>
</evidence>